<protein>
    <submittedName>
        <fullName evidence="4">DUF4190 domain-containing protein</fullName>
    </submittedName>
</protein>
<evidence type="ECO:0000256" key="1">
    <source>
        <dbReference type="SAM" id="MobiDB-lite"/>
    </source>
</evidence>
<dbReference type="InterPro" id="IPR025241">
    <property type="entry name" value="DUF4190"/>
</dbReference>
<organism evidence="4 5">
    <name type="scientific">Nocardioides bizhenqiangii</name>
    <dbReference type="NCBI Taxonomy" id="3095076"/>
    <lineage>
        <taxon>Bacteria</taxon>
        <taxon>Bacillati</taxon>
        <taxon>Actinomycetota</taxon>
        <taxon>Actinomycetes</taxon>
        <taxon>Propionibacteriales</taxon>
        <taxon>Nocardioidaceae</taxon>
        <taxon>Nocardioides</taxon>
    </lineage>
</organism>
<evidence type="ECO:0000259" key="3">
    <source>
        <dbReference type="Pfam" id="PF13828"/>
    </source>
</evidence>
<evidence type="ECO:0000256" key="2">
    <source>
        <dbReference type="SAM" id="Phobius"/>
    </source>
</evidence>
<keyword evidence="2" id="KW-0472">Membrane</keyword>
<gene>
    <name evidence="4" type="ORF">SHK19_13445</name>
</gene>
<dbReference type="EMBL" id="CP141059">
    <property type="protein sequence ID" value="WQQ24969.1"/>
    <property type="molecule type" value="Genomic_DNA"/>
</dbReference>
<keyword evidence="5" id="KW-1185">Reference proteome</keyword>
<feature type="compositionally biased region" description="Gly residues" evidence="1">
    <location>
        <begin position="18"/>
        <end position="28"/>
    </location>
</feature>
<reference evidence="5" key="1">
    <citation type="submission" date="2023-12" db="EMBL/GenBank/DDBJ databases">
        <title>Novel species in genus Nocardioides.</title>
        <authorList>
            <person name="Zhou H."/>
        </authorList>
    </citation>
    <scope>NUCLEOTIDE SEQUENCE [LARGE SCALE GENOMIC DNA]</scope>
    <source>
        <strain evidence="5">HM61</strain>
    </source>
</reference>
<sequence>MSYEPPNYGSPPPPPPGGGGGYGAPPPGGGYGASGPGYGGAQPQSTSVMAIISLVTGILSIVCCGSFIFGIAAVILGFLGRKEINESNGAKKGAGMAMAGLILGAVGIAVSALYWILVVAGSFDGYYG</sequence>
<dbReference type="RefSeq" id="WP_322455468.1">
    <property type="nucleotide sequence ID" value="NZ_CP141059.1"/>
</dbReference>
<keyword evidence="2" id="KW-0812">Transmembrane</keyword>
<feature type="transmembrane region" description="Helical" evidence="2">
    <location>
        <begin position="100"/>
        <end position="123"/>
    </location>
</feature>
<dbReference type="Proteomes" id="UP001327225">
    <property type="component" value="Chromosome"/>
</dbReference>
<feature type="compositionally biased region" description="Pro residues" evidence="1">
    <location>
        <begin position="8"/>
        <end position="17"/>
    </location>
</feature>
<proteinExistence type="predicted"/>
<keyword evidence="2" id="KW-1133">Transmembrane helix</keyword>
<evidence type="ECO:0000313" key="4">
    <source>
        <dbReference type="EMBL" id="WQQ24969.1"/>
    </source>
</evidence>
<feature type="region of interest" description="Disordered" evidence="1">
    <location>
        <begin position="1"/>
        <end position="28"/>
    </location>
</feature>
<evidence type="ECO:0000313" key="5">
    <source>
        <dbReference type="Proteomes" id="UP001327225"/>
    </source>
</evidence>
<accession>A0ABZ0ZKS0</accession>
<name>A0ABZ0ZKS0_9ACTN</name>
<feature type="domain" description="DUF4190" evidence="3">
    <location>
        <begin position="49"/>
        <end position="113"/>
    </location>
</feature>
<dbReference type="Pfam" id="PF13828">
    <property type="entry name" value="DUF4190"/>
    <property type="match status" value="1"/>
</dbReference>
<feature type="transmembrane region" description="Helical" evidence="2">
    <location>
        <begin position="48"/>
        <end position="79"/>
    </location>
</feature>